<keyword evidence="6" id="KW-1185">Reference proteome</keyword>
<sequence>MGTLWQQRRTRRGRAYRGTLAALGCAALLGSAAAPAASARVPGRAAAEPAFPAVNYAVAVDESESLAPEDMKAEKAAAARIALGDVSASSTVSVFGFAAAERAGQRAVDPVCPRTTLDAAGREAVGGCVEKLRSRKKDEGTGTDFPTAIRQGVHDLTAGTDATAPRVLFLLTDGKMDVSGSDKYGDPAHRAAEGERQLTLALREAAAARVQIWPLGFGDAPDKKQLDRMAAGGYQRGCVALPSARPRAEKVSGAGDVGPTLERVFAAAHCLRYQSGPTAQRPPATLEVEISPLATVGSIVVDKGDPAVRISYLDPSGHQVPTSGAYQKSTFELAGAGGVVEALKIVDPVPGRWKIRAEADEDHRALPVGVSVLWQGELRGAITMNPPSPRPGEKTTVTMRLQTREGYEIRDPADYAGLAVAGRLSGAGFAPLAVGLSDSGTGADAAEGDGSFTGTVRIPSSATGALTASATLTAAGLRADTRSETGTVATAAADVVAGLTLRDAEAHPGAGITGTLALHNTDDAPHTLRLSADDVQAGLLTVSPGEVKLKPGESVSVGVTVRVAEKALFGDRLTDEGLRLGSTVTVTDTTDGNRALVRSPLSVRVTPEPTFLERNWWALAGGALLLVALAVTVVLVIRQRRVRVRPSGLVLRLVSGDGEQLAEHRVGLVRTPWYGFGLTETHRSPRIEKRANGPYAVQRSPEGGAVLRTRGGGRTKVPAQGRAVLTDELYLALGDEPRRPGRRSAGWWPWSRPAPNRRPAPAPADAAPRKEYEVWE</sequence>
<dbReference type="RefSeq" id="WP_258786086.1">
    <property type="nucleotide sequence ID" value="NZ_JANUGQ010000003.1"/>
</dbReference>
<evidence type="ECO:0000259" key="4">
    <source>
        <dbReference type="PROSITE" id="PS50234"/>
    </source>
</evidence>
<comment type="caution">
    <text evidence="5">The sequence shown here is derived from an EMBL/GenBank/DDBJ whole genome shotgun (WGS) entry which is preliminary data.</text>
</comment>
<proteinExistence type="predicted"/>
<dbReference type="InterPro" id="IPR002035">
    <property type="entry name" value="VWF_A"/>
</dbReference>
<evidence type="ECO:0000256" key="1">
    <source>
        <dbReference type="SAM" id="MobiDB-lite"/>
    </source>
</evidence>
<evidence type="ECO:0000256" key="2">
    <source>
        <dbReference type="SAM" id="Phobius"/>
    </source>
</evidence>
<evidence type="ECO:0000313" key="5">
    <source>
        <dbReference type="EMBL" id="MCS0635316.1"/>
    </source>
</evidence>
<feature type="region of interest" description="Disordered" evidence="1">
    <location>
        <begin position="738"/>
        <end position="776"/>
    </location>
</feature>
<feature type="signal peptide" evidence="3">
    <location>
        <begin position="1"/>
        <end position="36"/>
    </location>
</feature>
<feature type="transmembrane region" description="Helical" evidence="2">
    <location>
        <begin position="616"/>
        <end position="637"/>
    </location>
</feature>
<evidence type="ECO:0000256" key="3">
    <source>
        <dbReference type="SAM" id="SignalP"/>
    </source>
</evidence>
<dbReference type="InterPro" id="IPR036465">
    <property type="entry name" value="vWFA_dom_sf"/>
</dbReference>
<dbReference type="PROSITE" id="PS50234">
    <property type="entry name" value="VWFA"/>
    <property type="match status" value="1"/>
</dbReference>
<feature type="chain" id="PRO_5045287795" evidence="3">
    <location>
        <begin position="37"/>
        <end position="776"/>
    </location>
</feature>
<keyword evidence="2" id="KW-0812">Transmembrane</keyword>
<keyword evidence="2" id="KW-1133">Transmembrane helix</keyword>
<keyword evidence="2" id="KW-0472">Membrane</keyword>
<keyword evidence="3" id="KW-0732">Signal</keyword>
<dbReference type="SUPFAM" id="SSF53300">
    <property type="entry name" value="vWA-like"/>
    <property type="match status" value="1"/>
</dbReference>
<dbReference type="CDD" id="cd00198">
    <property type="entry name" value="vWFA"/>
    <property type="match status" value="1"/>
</dbReference>
<organism evidence="5 6">
    <name type="scientific">Streptomyces pyxinae</name>
    <dbReference type="NCBI Taxonomy" id="2970734"/>
    <lineage>
        <taxon>Bacteria</taxon>
        <taxon>Bacillati</taxon>
        <taxon>Actinomycetota</taxon>
        <taxon>Actinomycetes</taxon>
        <taxon>Kitasatosporales</taxon>
        <taxon>Streptomycetaceae</taxon>
        <taxon>Streptomyces</taxon>
    </lineage>
</organism>
<dbReference type="EMBL" id="JANUGQ010000003">
    <property type="protein sequence ID" value="MCS0635316.1"/>
    <property type="molecule type" value="Genomic_DNA"/>
</dbReference>
<name>A0ABT2CD66_9ACTN</name>
<feature type="domain" description="VWFA" evidence="4">
    <location>
        <begin position="55"/>
        <end position="264"/>
    </location>
</feature>
<gene>
    <name evidence="5" type="ORF">NX801_06525</name>
</gene>
<dbReference type="SMART" id="SM00327">
    <property type="entry name" value="VWA"/>
    <property type="match status" value="1"/>
</dbReference>
<reference evidence="5" key="1">
    <citation type="submission" date="2022-08" db="EMBL/GenBank/DDBJ databases">
        <authorList>
            <person name="Somphong A."/>
            <person name="Phongsopitanun W."/>
        </authorList>
    </citation>
    <scope>NUCLEOTIDE SEQUENCE</scope>
    <source>
        <strain evidence="5">LP05-1</strain>
    </source>
</reference>
<protein>
    <submittedName>
        <fullName evidence="5">VWA domain-containing protein</fullName>
    </submittedName>
</protein>
<dbReference type="Gene3D" id="3.40.50.410">
    <property type="entry name" value="von Willebrand factor, type A domain"/>
    <property type="match status" value="1"/>
</dbReference>
<feature type="compositionally biased region" description="Basic and acidic residues" evidence="1">
    <location>
        <begin position="767"/>
        <end position="776"/>
    </location>
</feature>
<evidence type="ECO:0000313" key="6">
    <source>
        <dbReference type="Proteomes" id="UP001431313"/>
    </source>
</evidence>
<dbReference type="Proteomes" id="UP001431313">
    <property type="component" value="Unassembled WGS sequence"/>
</dbReference>
<accession>A0ABT2CD66</accession>